<dbReference type="EMBL" id="CP133548">
    <property type="protein sequence ID" value="WMS86737.1"/>
    <property type="molecule type" value="Genomic_DNA"/>
</dbReference>
<dbReference type="AlphaFoldDB" id="A0AA51X5Z7"/>
<accession>A0AA51X5Z7</accession>
<feature type="transmembrane region" description="Helical" evidence="1">
    <location>
        <begin position="77"/>
        <end position="107"/>
    </location>
</feature>
<dbReference type="InterPro" id="IPR021836">
    <property type="entry name" value="DUF3429"/>
</dbReference>
<reference evidence="2 3" key="1">
    <citation type="submission" date="2023-08" db="EMBL/GenBank/DDBJ databases">
        <title>Pleionea litopenaei sp. nov., isolated from stomach of juvenile Litopenaeus vannamei.</title>
        <authorList>
            <person name="Rho A.M."/>
            <person name="Hwang C.Y."/>
        </authorList>
    </citation>
    <scope>NUCLEOTIDE SEQUENCE [LARGE SCALE GENOMIC DNA]</scope>
    <source>
        <strain evidence="2 3">HL-JVS1</strain>
    </source>
</reference>
<proteinExistence type="predicted"/>
<evidence type="ECO:0000313" key="2">
    <source>
        <dbReference type="EMBL" id="WMS86737.1"/>
    </source>
</evidence>
<keyword evidence="1" id="KW-0472">Membrane</keyword>
<dbReference type="Pfam" id="PF11911">
    <property type="entry name" value="DUF3429"/>
    <property type="match status" value="1"/>
</dbReference>
<keyword evidence="3" id="KW-1185">Reference proteome</keyword>
<protein>
    <submittedName>
        <fullName evidence="2">DUF3429 domain-containing protein</fullName>
    </submittedName>
</protein>
<dbReference type="RefSeq" id="WP_309201882.1">
    <property type="nucleotide sequence ID" value="NZ_CP133548.1"/>
</dbReference>
<evidence type="ECO:0000313" key="3">
    <source>
        <dbReference type="Proteomes" id="UP001239782"/>
    </source>
</evidence>
<dbReference type="KEGG" id="plei:Q9312_16065"/>
<keyword evidence="1" id="KW-1133">Transmembrane helix</keyword>
<feature type="transmembrane region" description="Helical" evidence="1">
    <location>
        <begin position="37"/>
        <end position="56"/>
    </location>
</feature>
<sequence length="144" mass="16062">MIRSVTQLLGWCGLIPFVIAIVYSWSGASLLGFYPPFVFTAYSGGILAFMAGTLWGRVQCGSGGPRMTRALFLSNGIALYAIVGVLLANLSLFIALIWLAAGYWLVWRGECWANEDESGFYFQMRRWLTYSVIGFHLVEVLIIF</sequence>
<organism evidence="2 3">
    <name type="scientific">Pleionea litopenaei</name>
    <dbReference type="NCBI Taxonomy" id="3070815"/>
    <lineage>
        <taxon>Bacteria</taxon>
        <taxon>Pseudomonadati</taxon>
        <taxon>Pseudomonadota</taxon>
        <taxon>Gammaproteobacteria</taxon>
        <taxon>Oceanospirillales</taxon>
        <taxon>Pleioneaceae</taxon>
        <taxon>Pleionea</taxon>
    </lineage>
</organism>
<keyword evidence="1" id="KW-0812">Transmembrane</keyword>
<feature type="transmembrane region" description="Helical" evidence="1">
    <location>
        <begin position="127"/>
        <end position="143"/>
    </location>
</feature>
<feature type="transmembrane region" description="Helical" evidence="1">
    <location>
        <begin position="7"/>
        <end position="25"/>
    </location>
</feature>
<dbReference type="Proteomes" id="UP001239782">
    <property type="component" value="Chromosome"/>
</dbReference>
<name>A0AA51X5Z7_9GAMM</name>
<gene>
    <name evidence="2" type="ORF">Q9312_16065</name>
</gene>
<evidence type="ECO:0000256" key="1">
    <source>
        <dbReference type="SAM" id="Phobius"/>
    </source>
</evidence>